<keyword evidence="2 4" id="KW-0663">Pyridoxal phosphate</keyword>
<evidence type="ECO:0000256" key="3">
    <source>
        <dbReference type="ARBA" id="ARBA00023235"/>
    </source>
</evidence>
<dbReference type="EC" id="5.1.1.1" evidence="4"/>
<dbReference type="PATRIC" id="fig|1544413.3.peg.496"/>
<comment type="function">
    <text evidence="4">Catalyzes the interconversion of L-alanine and D-alanine. May also act on other amino acids.</text>
</comment>
<dbReference type="GO" id="GO:0009252">
    <property type="term" value="P:peptidoglycan biosynthetic process"/>
    <property type="evidence" value="ECO:0007669"/>
    <property type="project" value="TreeGrafter"/>
</dbReference>
<dbReference type="OrthoDB" id="9813814at2"/>
<feature type="active site" description="Proton acceptor; specific for L-alanine" evidence="4">
    <location>
        <position position="267"/>
    </location>
</feature>
<dbReference type="InterPro" id="IPR000821">
    <property type="entry name" value="Ala_racemase"/>
</dbReference>
<reference evidence="8 9" key="1">
    <citation type="submission" date="2015-10" db="EMBL/GenBank/DDBJ databases">
        <title>Corynebacteirum lowii and Corynebacterium oculi species nova, derived from human clinical disease and and emended description of Corynebacterium mastiditis.</title>
        <authorList>
            <person name="Bernard K."/>
            <person name="Pacheco A.L."/>
            <person name="Mcdougall C."/>
            <person name="Burtx T."/>
            <person name="Weibe D."/>
            <person name="Tyler S."/>
            <person name="Olson A.B."/>
            <person name="Cnockaert M."/>
            <person name="Eguchi H."/>
            <person name="Kuwahara T."/>
            <person name="Nakayama-Imaohji H."/>
            <person name="Boudewijins M."/>
            <person name="Van Hoecke F."/>
            <person name="Bernier A.-M."/>
            <person name="Vandamme P."/>
        </authorList>
    </citation>
    <scope>NUCLEOTIDE SEQUENCE [LARGE SCALE GENOMIC DNA]</scope>
    <source>
        <strain evidence="8 9">NML 130206</strain>
    </source>
</reference>
<comment type="catalytic activity">
    <reaction evidence="4">
        <text>L-alanine = D-alanine</text>
        <dbReference type="Rhea" id="RHEA:20249"/>
        <dbReference type="ChEBI" id="CHEBI:57416"/>
        <dbReference type="ChEBI" id="CHEBI:57972"/>
        <dbReference type="EC" id="5.1.1.1"/>
    </reaction>
</comment>
<evidence type="ECO:0000256" key="4">
    <source>
        <dbReference type="HAMAP-Rule" id="MF_01201"/>
    </source>
</evidence>
<comment type="cofactor">
    <cofactor evidence="1 4 5">
        <name>pyridoxal 5'-phosphate</name>
        <dbReference type="ChEBI" id="CHEBI:597326"/>
    </cofactor>
</comment>
<keyword evidence="9" id="KW-1185">Reference proteome</keyword>
<dbReference type="NCBIfam" id="TIGR00492">
    <property type="entry name" value="alr"/>
    <property type="match status" value="1"/>
</dbReference>
<comment type="pathway">
    <text evidence="4">Amino-acid biosynthesis; D-alanine biosynthesis; D-alanine from L-alanine: step 1/1.</text>
</comment>
<gene>
    <name evidence="8" type="primary">alr</name>
    <name evidence="8" type="ORF">Clow_00491</name>
</gene>
<dbReference type="GO" id="GO:0008784">
    <property type="term" value="F:alanine racemase activity"/>
    <property type="evidence" value="ECO:0007669"/>
    <property type="project" value="UniProtKB-UniRule"/>
</dbReference>
<dbReference type="PRINTS" id="PR00992">
    <property type="entry name" value="ALARACEMASE"/>
</dbReference>
<dbReference type="RefSeq" id="WP_055175678.1">
    <property type="nucleotide sequence ID" value="NZ_JAUSQY010000001.1"/>
</dbReference>
<evidence type="ECO:0000256" key="1">
    <source>
        <dbReference type="ARBA" id="ARBA00001933"/>
    </source>
</evidence>
<evidence type="ECO:0000256" key="6">
    <source>
        <dbReference type="PIRSR" id="PIRSR600821-52"/>
    </source>
</evidence>
<comment type="caution">
    <text evidence="8">The sequence shown here is derived from an EMBL/GenBank/DDBJ whole genome shotgun (WGS) entry which is preliminary data.</text>
</comment>
<evidence type="ECO:0000256" key="2">
    <source>
        <dbReference type="ARBA" id="ARBA00022898"/>
    </source>
</evidence>
<dbReference type="UniPathway" id="UPA00042">
    <property type="reaction ID" value="UER00497"/>
</dbReference>
<dbReference type="SMART" id="SM01005">
    <property type="entry name" value="Ala_racemase_C"/>
    <property type="match status" value="1"/>
</dbReference>
<organism evidence="8 9">
    <name type="scientific">Corynebacterium lowii</name>
    <dbReference type="NCBI Taxonomy" id="1544413"/>
    <lineage>
        <taxon>Bacteria</taxon>
        <taxon>Bacillati</taxon>
        <taxon>Actinomycetota</taxon>
        <taxon>Actinomycetes</taxon>
        <taxon>Mycobacteriales</taxon>
        <taxon>Corynebacteriaceae</taxon>
        <taxon>Corynebacterium</taxon>
    </lineage>
</organism>
<dbReference type="PANTHER" id="PTHR30511">
    <property type="entry name" value="ALANINE RACEMASE"/>
    <property type="match status" value="1"/>
</dbReference>
<dbReference type="FunFam" id="3.20.20.10:FF:000002">
    <property type="entry name" value="Alanine racemase"/>
    <property type="match status" value="1"/>
</dbReference>
<feature type="binding site" evidence="4 6">
    <location>
        <position position="315"/>
    </location>
    <ligand>
        <name>substrate</name>
    </ligand>
</feature>
<dbReference type="Pfam" id="PF00842">
    <property type="entry name" value="Ala_racemase_C"/>
    <property type="match status" value="1"/>
</dbReference>
<dbReference type="Gene3D" id="3.20.20.10">
    <property type="entry name" value="Alanine racemase"/>
    <property type="match status" value="1"/>
</dbReference>
<evidence type="ECO:0000259" key="7">
    <source>
        <dbReference type="SMART" id="SM01005"/>
    </source>
</evidence>
<dbReference type="Proteomes" id="UP000050488">
    <property type="component" value="Unassembled WGS sequence"/>
</dbReference>
<keyword evidence="3 4" id="KW-0413">Isomerase</keyword>
<dbReference type="GO" id="GO:0030170">
    <property type="term" value="F:pyridoxal phosphate binding"/>
    <property type="evidence" value="ECO:0007669"/>
    <property type="project" value="UniProtKB-UniRule"/>
</dbReference>
<feature type="binding site" evidence="4 6">
    <location>
        <position position="140"/>
    </location>
    <ligand>
        <name>substrate</name>
    </ligand>
</feature>
<sequence length="377" mass="40843">MDLLTARIDLGAIAYNTREVARWVAPARLIAVVKADGYNHGAVEVARVALANGAQELGVATLAEAIELREAGITAPILAWIWSPEQDISAAIHRGIRLAVPSREHARVLIDAARTAQEAGQGGVDKPAEATIKVETGMHRSGVDPEDWAEVFDLLRDCPFIQVTGLMSHLACADEPEDPATDEQAARFEQAIALARERGLEVPVNHLCNSPGALTRPDLHHEMVRVGVALYGLEPVAERDHGLIPAMSWVGRVLLVKPVRAGEAASYGLTWCAPHDGFLAVIPAGYADGLPRYCQGHVEVTVDNRRYPQVGRVCMDQFLVWLGTNEHGVSAGDEAVIFGQGGMSATELAQRVGTINYEVVCGPRRRTQRVYVQEVER</sequence>
<dbReference type="InterPro" id="IPR009006">
    <property type="entry name" value="Ala_racemase/Decarboxylase_C"/>
</dbReference>
<dbReference type="HAMAP" id="MF_01201">
    <property type="entry name" value="Ala_racemase"/>
    <property type="match status" value="1"/>
</dbReference>
<dbReference type="PANTHER" id="PTHR30511:SF0">
    <property type="entry name" value="ALANINE RACEMASE, CATABOLIC-RELATED"/>
    <property type="match status" value="1"/>
</dbReference>
<dbReference type="InterPro" id="IPR001608">
    <property type="entry name" value="Ala_racemase_N"/>
</dbReference>
<proteinExistence type="inferred from homology"/>
<dbReference type="Gene3D" id="2.40.37.10">
    <property type="entry name" value="Lyase, Ornithine Decarboxylase, Chain A, domain 1"/>
    <property type="match status" value="1"/>
</dbReference>
<dbReference type="SUPFAM" id="SSF50621">
    <property type="entry name" value="Alanine racemase C-terminal domain-like"/>
    <property type="match status" value="1"/>
</dbReference>
<evidence type="ECO:0000256" key="5">
    <source>
        <dbReference type="PIRSR" id="PIRSR600821-50"/>
    </source>
</evidence>
<dbReference type="InterPro" id="IPR029066">
    <property type="entry name" value="PLP-binding_barrel"/>
</dbReference>
<name>A0A0Q0YYH6_9CORY</name>
<comment type="similarity">
    <text evidence="4">Belongs to the alanine racemase family.</text>
</comment>
<feature type="active site" description="Proton acceptor; specific for D-alanine" evidence="4">
    <location>
        <position position="34"/>
    </location>
</feature>
<dbReference type="CDD" id="cd00430">
    <property type="entry name" value="PLPDE_III_AR"/>
    <property type="match status" value="1"/>
</dbReference>
<evidence type="ECO:0000313" key="8">
    <source>
        <dbReference type="EMBL" id="KQB87432.1"/>
    </source>
</evidence>
<feature type="modified residue" description="N6-(pyridoxal phosphate)lysine" evidence="4 5">
    <location>
        <position position="34"/>
    </location>
</feature>
<dbReference type="STRING" id="1544413.Clow_00491"/>
<dbReference type="Pfam" id="PF01168">
    <property type="entry name" value="Ala_racemase_N"/>
    <property type="match status" value="1"/>
</dbReference>
<accession>A0A0Q0YYH6</accession>
<dbReference type="GO" id="GO:0030632">
    <property type="term" value="P:D-alanine biosynthetic process"/>
    <property type="evidence" value="ECO:0007669"/>
    <property type="project" value="UniProtKB-UniRule"/>
</dbReference>
<feature type="domain" description="Alanine racemase C-terminal" evidence="7">
    <location>
        <begin position="246"/>
        <end position="372"/>
    </location>
</feature>
<evidence type="ECO:0000313" key="9">
    <source>
        <dbReference type="Proteomes" id="UP000050488"/>
    </source>
</evidence>
<dbReference type="EMBL" id="LKEV01000001">
    <property type="protein sequence ID" value="KQB87432.1"/>
    <property type="molecule type" value="Genomic_DNA"/>
</dbReference>
<dbReference type="AlphaFoldDB" id="A0A0Q0YYH6"/>
<dbReference type="InterPro" id="IPR011079">
    <property type="entry name" value="Ala_racemase_C"/>
</dbReference>
<dbReference type="GO" id="GO:0005829">
    <property type="term" value="C:cytosol"/>
    <property type="evidence" value="ECO:0007669"/>
    <property type="project" value="TreeGrafter"/>
</dbReference>
<dbReference type="SUPFAM" id="SSF51419">
    <property type="entry name" value="PLP-binding barrel"/>
    <property type="match status" value="1"/>
</dbReference>
<protein>
    <recommendedName>
        <fullName evidence="4">Alanine racemase</fullName>
        <ecNumber evidence="4">5.1.1.1</ecNumber>
    </recommendedName>
</protein>